<dbReference type="PROSITE" id="PS00101">
    <property type="entry name" value="HEXAPEP_TRANSFERASES"/>
    <property type="match status" value="1"/>
</dbReference>
<dbReference type="GO" id="GO:0009001">
    <property type="term" value="F:serine O-acetyltransferase activity"/>
    <property type="evidence" value="ECO:0007669"/>
    <property type="project" value="UniProtKB-EC"/>
</dbReference>
<comment type="similarity">
    <text evidence="2">Belongs to the transferase hexapeptide repeat family.</text>
</comment>
<organism evidence="8 9">
    <name type="scientific">Kalanchoe fedtschenkoi</name>
    <name type="common">Lavender scallops</name>
    <name type="synonym">South American air plant</name>
    <dbReference type="NCBI Taxonomy" id="63787"/>
    <lineage>
        <taxon>Eukaryota</taxon>
        <taxon>Viridiplantae</taxon>
        <taxon>Streptophyta</taxon>
        <taxon>Embryophyta</taxon>
        <taxon>Tracheophyta</taxon>
        <taxon>Spermatophyta</taxon>
        <taxon>Magnoliopsida</taxon>
        <taxon>eudicotyledons</taxon>
        <taxon>Gunneridae</taxon>
        <taxon>Pentapetalae</taxon>
        <taxon>Saxifragales</taxon>
        <taxon>Crassulaceae</taxon>
        <taxon>Kalanchoe</taxon>
    </lineage>
</organism>
<evidence type="ECO:0000313" key="9">
    <source>
        <dbReference type="Proteomes" id="UP000594263"/>
    </source>
</evidence>
<name>A0A7N0UFH5_KALFE</name>
<dbReference type="InterPro" id="IPR011004">
    <property type="entry name" value="Trimer_LpxA-like_sf"/>
</dbReference>
<dbReference type="OMA" id="HCTVAGV"/>
<dbReference type="UniPathway" id="UPA00136">
    <property type="reaction ID" value="UER00199"/>
</dbReference>
<evidence type="ECO:0000313" key="8">
    <source>
        <dbReference type="EnsemblPlants" id="Kaladp0065s0012.1.v1.1.CDS.1"/>
    </source>
</evidence>
<dbReference type="Gene3D" id="2.160.10.10">
    <property type="entry name" value="Hexapeptide repeat proteins"/>
    <property type="match status" value="1"/>
</dbReference>
<dbReference type="InterPro" id="IPR045304">
    <property type="entry name" value="LbH_SAT"/>
</dbReference>
<keyword evidence="5" id="KW-0808">Transferase</keyword>
<dbReference type="GO" id="GO:0005737">
    <property type="term" value="C:cytoplasm"/>
    <property type="evidence" value="ECO:0007669"/>
    <property type="project" value="InterPro"/>
</dbReference>
<dbReference type="GO" id="GO:0006535">
    <property type="term" value="P:cysteine biosynthetic process from serine"/>
    <property type="evidence" value="ECO:0007669"/>
    <property type="project" value="InterPro"/>
</dbReference>
<dbReference type="Pfam" id="PF00132">
    <property type="entry name" value="Hexapep"/>
    <property type="match status" value="1"/>
</dbReference>
<protein>
    <recommendedName>
        <fullName evidence="3">serine O-acetyltransferase</fullName>
        <ecNumber evidence="3">2.3.1.30</ecNumber>
    </recommendedName>
</protein>
<dbReference type="NCBIfam" id="NF041874">
    <property type="entry name" value="EPS_EpsC"/>
    <property type="match status" value="1"/>
</dbReference>
<keyword evidence="6" id="KW-0012">Acyltransferase</keyword>
<sequence>MAAACEKDSRNRAAASMANPFQPVPNLCRTAPGLSWYLCRPSSGSAAKVDNLWVRIREEALSEAKKEPVLAKYFCSSVLSHSSLEAALAKLLSQRLSCPDLCAETLFDVIHAAFDEDEDVKQAIRADLRAAKERDPACLSYTHCLLNFKGFHALQSHRAAHSLWGSGRKSLAVTLQSRASEVFAVDIHPAARIGRGVVIDHATGVVVGETAVVGNNVTLLHGVTLGGTGKVAGDRHPKIGDGVLVGAGSKVLGNVRVGDGAKIGAGSVVLRDVAAGSTVVGSPAKPVERKC</sequence>
<keyword evidence="4" id="KW-0028">Amino-acid biosynthesis</keyword>
<dbReference type="SMART" id="SM00971">
    <property type="entry name" value="SATase_N"/>
    <property type="match status" value="1"/>
</dbReference>
<evidence type="ECO:0000256" key="4">
    <source>
        <dbReference type="ARBA" id="ARBA00022605"/>
    </source>
</evidence>
<dbReference type="InterPro" id="IPR001451">
    <property type="entry name" value="Hexapep"/>
</dbReference>
<dbReference type="AlphaFoldDB" id="A0A7N0UFH5"/>
<dbReference type="Pfam" id="PF14602">
    <property type="entry name" value="Hexapep_2"/>
    <property type="match status" value="1"/>
</dbReference>
<evidence type="ECO:0000256" key="1">
    <source>
        <dbReference type="ARBA" id="ARBA00004876"/>
    </source>
</evidence>
<dbReference type="CDD" id="cd03354">
    <property type="entry name" value="LbH_SAT"/>
    <property type="match status" value="1"/>
</dbReference>
<dbReference type="Pfam" id="PF06426">
    <property type="entry name" value="SATase_N"/>
    <property type="match status" value="1"/>
</dbReference>
<evidence type="ECO:0000256" key="2">
    <source>
        <dbReference type="ARBA" id="ARBA00007274"/>
    </source>
</evidence>
<dbReference type="InterPro" id="IPR018357">
    <property type="entry name" value="Hexapep_transf_CS"/>
</dbReference>
<dbReference type="SUPFAM" id="SSF51161">
    <property type="entry name" value="Trimeric LpxA-like enzymes"/>
    <property type="match status" value="1"/>
</dbReference>
<feature type="domain" description="Serine acetyltransferase N-terminal" evidence="7">
    <location>
        <begin position="52"/>
        <end position="156"/>
    </location>
</feature>
<dbReference type="InterPro" id="IPR053376">
    <property type="entry name" value="Serine_acetyltransferase"/>
</dbReference>
<dbReference type="InterPro" id="IPR005881">
    <property type="entry name" value="Ser_O-AcTrfase"/>
</dbReference>
<evidence type="ECO:0000256" key="3">
    <source>
        <dbReference type="ARBA" id="ARBA00013266"/>
    </source>
</evidence>
<dbReference type="FunFam" id="2.160.10.10:FF:000002">
    <property type="entry name" value="Serine acetyltransferase"/>
    <property type="match status" value="1"/>
</dbReference>
<accession>A0A7N0UFH5</accession>
<dbReference type="PANTHER" id="PTHR42811">
    <property type="entry name" value="SERINE ACETYLTRANSFERASE"/>
    <property type="match status" value="1"/>
</dbReference>
<comment type="pathway">
    <text evidence="1">Amino-acid biosynthesis; L-cysteine biosynthesis; L-cysteine from L-serine: step 1/2.</text>
</comment>
<proteinExistence type="inferred from homology"/>
<evidence type="ECO:0000256" key="5">
    <source>
        <dbReference type="ARBA" id="ARBA00022679"/>
    </source>
</evidence>
<reference evidence="8" key="1">
    <citation type="submission" date="2021-01" db="UniProtKB">
        <authorList>
            <consortium name="EnsemblPlants"/>
        </authorList>
    </citation>
    <scope>IDENTIFICATION</scope>
</reference>
<dbReference type="InterPro" id="IPR042122">
    <property type="entry name" value="Ser_AcTrfase_N_sf"/>
</dbReference>
<evidence type="ECO:0000259" key="7">
    <source>
        <dbReference type="SMART" id="SM00971"/>
    </source>
</evidence>
<dbReference type="Proteomes" id="UP000594263">
    <property type="component" value="Unplaced"/>
</dbReference>
<dbReference type="Gene3D" id="1.10.3130.10">
    <property type="entry name" value="serine acetyltransferase, domain 1"/>
    <property type="match status" value="1"/>
</dbReference>
<dbReference type="InterPro" id="IPR010493">
    <property type="entry name" value="Ser_AcTrfase_N"/>
</dbReference>
<evidence type="ECO:0000256" key="6">
    <source>
        <dbReference type="ARBA" id="ARBA00023315"/>
    </source>
</evidence>
<dbReference type="Gramene" id="Kaladp0065s0012.1.v1.1">
    <property type="protein sequence ID" value="Kaladp0065s0012.1.v1.1.CDS.1"/>
    <property type="gene ID" value="Kaladp0065s0012.v1.1"/>
</dbReference>
<dbReference type="EC" id="2.3.1.30" evidence="3"/>
<keyword evidence="9" id="KW-1185">Reference proteome</keyword>
<dbReference type="EnsemblPlants" id="Kaladp0065s0012.1.v1.1">
    <property type="protein sequence ID" value="Kaladp0065s0012.1.v1.1.CDS.1"/>
    <property type="gene ID" value="Kaladp0065s0012.v1.1"/>
</dbReference>
<dbReference type="NCBIfam" id="TIGR01172">
    <property type="entry name" value="cysE"/>
    <property type="match status" value="1"/>
</dbReference>